<evidence type="ECO:0000256" key="1">
    <source>
        <dbReference type="ARBA" id="ARBA00009670"/>
    </source>
</evidence>
<dbReference type="Proteomes" id="UP000245429">
    <property type="component" value="Chromosome"/>
</dbReference>
<evidence type="ECO:0000313" key="5">
    <source>
        <dbReference type="Proteomes" id="UP000245429"/>
    </source>
</evidence>
<dbReference type="Pfam" id="PF03109">
    <property type="entry name" value="ABC1"/>
    <property type="match status" value="1"/>
</dbReference>
<dbReference type="PANTHER" id="PTHR10566">
    <property type="entry name" value="CHAPERONE-ACTIVITY OF BC1 COMPLEX CABC1 -RELATED"/>
    <property type="match status" value="1"/>
</dbReference>
<dbReference type="SUPFAM" id="SSF56112">
    <property type="entry name" value="Protein kinase-like (PK-like)"/>
    <property type="match status" value="1"/>
</dbReference>
<keyword evidence="2" id="KW-0472">Membrane</keyword>
<name>A0A2U8QWY2_9FLAO</name>
<dbReference type="InterPro" id="IPR011009">
    <property type="entry name" value="Kinase-like_dom_sf"/>
</dbReference>
<evidence type="ECO:0000259" key="3">
    <source>
        <dbReference type="Pfam" id="PF03109"/>
    </source>
</evidence>
<dbReference type="KEGG" id="fse:DI487_13185"/>
<accession>A0A2U8QWY2</accession>
<comment type="similarity">
    <text evidence="1">Belongs to the protein kinase superfamily. ADCK protein kinase family.</text>
</comment>
<keyword evidence="2" id="KW-0812">Transmembrane</keyword>
<protein>
    <submittedName>
        <fullName evidence="4">ABC transporter</fullName>
    </submittedName>
</protein>
<organism evidence="4 5">
    <name type="scientific">Flavobacterium sediminis</name>
    <dbReference type="NCBI Taxonomy" id="2201181"/>
    <lineage>
        <taxon>Bacteria</taxon>
        <taxon>Pseudomonadati</taxon>
        <taxon>Bacteroidota</taxon>
        <taxon>Flavobacteriia</taxon>
        <taxon>Flavobacteriales</taxon>
        <taxon>Flavobacteriaceae</taxon>
        <taxon>Flavobacterium</taxon>
    </lineage>
</organism>
<proteinExistence type="inferred from homology"/>
<keyword evidence="2" id="KW-1133">Transmembrane helix</keyword>
<reference evidence="4 5" key="1">
    <citation type="submission" date="2018-05" db="EMBL/GenBank/DDBJ databases">
        <title>Flavobacterium sp. MEBiC07310.</title>
        <authorList>
            <person name="Baek K."/>
        </authorList>
    </citation>
    <scope>NUCLEOTIDE SEQUENCE [LARGE SCALE GENOMIC DNA]</scope>
    <source>
        <strain evidence="4 5">MEBiC07310</strain>
    </source>
</reference>
<dbReference type="EMBL" id="CP029463">
    <property type="protein sequence ID" value="AWM14717.1"/>
    <property type="molecule type" value="Genomic_DNA"/>
</dbReference>
<dbReference type="InterPro" id="IPR004147">
    <property type="entry name" value="ABC1_dom"/>
</dbReference>
<gene>
    <name evidence="4" type="ORF">DI487_13185</name>
</gene>
<feature type="domain" description="ABC1 atypical kinase-like" evidence="3">
    <location>
        <begin position="95"/>
        <end position="340"/>
    </location>
</feature>
<evidence type="ECO:0000256" key="2">
    <source>
        <dbReference type="SAM" id="Phobius"/>
    </source>
</evidence>
<dbReference type="AlphaFoldDB" id="A0A2U8QWY2"/>
<dbReference type="OrthoDB" id="9795390at2"/>
<feature type="transmembrane region" description="Helical" evidence="2">
    <location>
        <begin position="526"/>
        <end position="549"/>
    </location>
</feature>
<dbReference type="PANTHER" id="PTHR10566:SF113">
    <property type="entry name" value="PROTEIN ACTIVITY OF BC1 COMPLEX KINASE 7, CHLOROPLASTIC"/>
    <property type="match status" value="1"/>
</dbReference>
<evidence type="ECO:0000313" key="4">
    <source>
        <dbReference type="EMBL" id="AWM14717.1"/>
    </source>
</evidence>
<feature type="transmembrane region" description="Helical" evidence="2">
    <location>
        <begin position="501"/>
        <end position="520"/>
    </location>
</feature>
<sequence length="557" mass="64203">MSVLDKKQASRYKKLAMVLTQYGFEDLIAASGLFNYLPVSYLEKHQALKQNLEHSTYERIRMVLEELGPTYIKFGQIFSNREDLLPKQLLEELTKLQDKVPARDSIDIRVLLEAEFEIDPNSYFQQIEEEPLAAASIAQVYRATLTNGEKVVFKVQRPDIKEVIEADIEIMKSLAKTLESYSATLQSFQPVNMVETFEESILEELDFTRELSNLERFAQNFEDEPYLHVPRAYKELSNRRIICMEYIEGIKISNVVALDGLGVDRKELAKVGVDLYLKQVLEFGFFHADPHPGNLFFLPDREQLCFIDFGMMGRILTSERELLEDLILYFVRKDTKKIISTVERIAIKCDIADRKKVEYELNKLLGEADSMKLQDIKLEEGIGKFKEILTENKVVLPHYLYMLMRALLIIDAIGLKLDPEYSLMSNVEPYITSIISRRFSPKRIFNKLVKRFEEIYDLVDNLPSDLKEILEKTKRGELKIKHEVHGLEEMRDTIQKASNRLVLAVIIAALSIGSSILVFANMPPKIYNVPFLGFVGFIISGLLSLRLAYSIFKSGKY</sequence>
<dbReference type="InterPro" id="IPR050154">
    <property type="entry name" value="UbiB_kinase"/>
</dbReference>
<dbReference type="RefSeq" id="WP_109570055.1">
    <property type="nucleotide sequence ID" value="NZ_CP029463.1"/>
</dbReference>
<keyword evidence="5" id="KW-1185">Reference proteome</keyword>
<dbReference type="CDD" id="cd05121">
    <property type="entry name" value="ABC1_ADCK3-like"/>
    <property type="match status" value="1"/>
</dbReference>